<feature type="transmembrane region" description="Helical" evidence="1">
    <location>
        <begin position="297"/>
        <end position="318"/>
    </location>
</feature>
<proteinExistence type="predicted"/>
<reference evidence="2" key="1">
    <citation type="submission" date="2016-10" db="EMBL/GenBank/DDBJ databases">
        <title>CRISPR-Cas defence system in Roseofilum reptotaenium: evidence of a bacteriophage-cyanobacterium arms race in the coral black band disease.</title>
        <authorList>
            <person name="Buerger P."/>
            <person name="Wood-Charlson E.M."/>
            <person name="Weynberg K.D."/>
            <person name="Willis B."/>
            <person name="Van Oppen M.J."/>
        </authorList>
    </citation>
    <scope>NUCLEOTIDE SEQUENCE [LARGE SCALE GENOMIC DNA]</scope>
    <source>
        <strain evidence="2">AO1-A</strain>
    </source>
</reference>
<comment type="caution">
    <text evidence="2">The sequence shown here is derived from an EMBL/GenBank/DDBJ whole genome shotgun (WGS) entry which is preliminary data.</text>
</comment>
<feature type="transmembrane region" description="Helical" evidence="1">
    <location>
        <begin position="207"/>
        <end position="236"/>
    </location>
</feature>
<keyword evidence="3" id="KW-1185">Reference proteome</keyword>
<dbReference type="STRING" id="1925591.BI308_20670"/>
<gene>
    <name evidence="2" type="ORF">BI308_20670</name>
</gene>
<name>A0A1L9QM67_9CYAN</name>
<keyword evidence="1" id="KW-0812">Transmembrane</keyword>
<protein>
    <submittedName>
        <fullName evidence="2">Uncharacterized protein</fullName>
    </submittedName>
</protein>
<organism evidence="2 3">
    <name type="scientific">Roseofilum reptotaenium AO1-A</name>
    <dbReference type="NCBI Taxonomy" id="1925591"/>
    <lineage>
        <taxon>Bacteria</taxon>
        <taxon>Bacillati</taxon>
        <taxon>Cyanobacteriota</taxon>
        <taxon>Cyanophyceae</taxon>
        <taxon>Desertifilales</taxon>
        <taxon>Desertifilaceae</taxon>
        <taxon>Roseofilum</taxon>
    </lineage>
</organism>
<feature type="transmembrane region" description="Helical" evidence="1">
    <location>
        <begin position="137"/>
        <end position="159"/>
    </location>
</feature>
<dbReference type="AlphaFoldDB" id="A0A1L9QM67"/>
<evidence type="ECO:0000313" key="3">
    <source>
        <dbReference type="Proteomes" id="UP000183940"/>
    </source>
</evidence>
<sequence>MLEALNGAVYLQALEDDQIQRYLRGLGRGELWRQIQRDEGLLELARIPLFLHLIPVAYPQGIESQGTGGQQTQAALLEKYVERKLDEPNAKGARKYTPEQTRRYLTWLARSLKQQRQTDSYIEEMQPILLATKGERLVYRLIVGMIEGMFLGVMVGMILEGFEGLFFKLIGGLIGGLIDGVIFGTVGLSIELTEAFDFSQKKIKKGIIYWLVLALILGVFFDAIFGIIFGGIVGLIRGLRADLNYRSKANQGILESAKNAITVFLITLPATMLIFILPEFVTGRSVDFTNTLISGLGLSAILSFSFGGGLACIQHLVLRVMLCQKEVIAWNYSQFLTYAAERRLLNQVGGRYRFLHDKLREHFAGDARTPGSR</sequence>
<feature type="transmembrane region" description="Helical" evidence="1">
    <location>
        <begin position="166"/>
        <end position="187"/>
    </location>
</feature>
<dbReference type="Proteomes" id="UP000183940">
    <property type="component" value="Unassembled WGS sequence"/>
</dbReference>
<accession>A0A1L9QM67</accession>
<evidence type="ECO:0000313" key="2">
    <source>
        <dbReference type="EMBL" id="OJJ20712.1"/>
    </source>
</evidence>
<dbReference type="EMBL" id="MLAW01000047">
    <property type="protein sequence ID" value="OJJ20712.1"/>
    <property type="molecule type" value="Genomic_DNA"/>
</dbReference>
<keyword evidence="1" id="KW-0472">Membrane</keyword>
<feature type="transmembrane region" description="Helical" evidence="1">
    <location>
        <begin position="257"/>
        <end position="277"/>
    </location>
</feature>
<evidence type="ECO:0000256" key="1">
    <source>
        <dbReference type="SAM" id="Phobius"/>
    </source>
</evidence>
<keyword evidence="1" id="KW-1133">Transmembrane helix</keyword>